<sequence>MSDRRRCRSSPSRFRLAQHRFLDDNNRYSGSTNSLHQQLLLQAEKIVRKIIEGSAESNYSQQSSESLDGETVEREREREPKVPTTTSGL</sequence>
<dbReference type="AlphaFoldDB" id="A0A8S3IH79"/>
<protein>
    <submittedName>
        <fullName evidence="2">Uncharacterized protein</fullName>
    </submittedName>
</protein>
<feature type="compositionally biased region" description="Polar residues" evidence="1">
    <location>
        <begin position="55"/>
        <end position="66"/>
    </location>
</feature>
<name>A0A8S3IH79_9BILA</name>
<dbReference type="Proteomes" id="UP000681720">
    <property type="component" value="Unassembled WGS sequence"/>
</dbReference>
<dbReference type="EMBL" id="CAJOBJ010343107">
    <property type="protein sequence ID" value="CAF5197480.1"/>
    <property type="molecule type" value="Genomic_DNA"/>
</dbReference>
<evidence type="ECO:0000313" key="2">
    <source>
        <dbReference type="EMBL" id="CAF5197480.1"/>
    </source>
</evidence>
<evidence type="ECO:0000256" key="1">
    <source>
        <dbReference type="SAM" id="MobiDB-lite"/>
    </source>
</evidence>
<feature type="non-terminal residue" evidence="2">
    <location>
        <position position="89"/>
    </location>
</feature>
<feature type="region of interest" description="Disordered" evidence="1">
    <location>
        <begin position="54"/>
        <end position="89"/>
    </location>
</feature>
<evidence type="ECO:0000313" key="3">
    <source>
        <dbReference type="Proteomes" id="UP000681720"/>
    </source>
</evidence>
<comment type="caution">
    <text evidence="2">The sequence shown here is derived from an EMBL/GenBank/DDBJ whole genome shotgun (WGS) entry which is preliminary data.</text>
</comment>
<accession>A0A8S3IH79</accession>
<proteinExistence type="predicted"/>
<feature type="compositionally biased region" description="Basic and acidic residues" evidence="1">
    <location>
        <begin position="71"/>
        <end position="81"/>
    </location>
</feature>
<gene>
    <name evidence="2" type="ORF">GIL414_LOCUS75466</name>
</gene>
<organism evidence="2 3">
    <name type="scientific">Rotaria magnacalcarata</name>
    <dbReference type="NCBI Taxonomy" id="392030"/>
    <lineage>
        <taxon>Eukaryota</taxon>
        <taxon>Metazoa</taxon>
        <taxon>Spiralia</taxon>
        <taxon>Gnathifera</taxon>
        <taxon>Rotifera</taxon>
        <taxon>Eurotatoria</taxon>
        <taxon>Bdelloidea</taxon>
        <taxon>Philodinida</taxon>
        <taxon>Philodinidae</taxon>
        <taxon>Rotaria</taxon>
    </lineage>
</organism>
<reference evidence="2" key="1">
    <citation type="submission" date="2021-02" db="EMBL/GenBank/DDBJ databases">
        <authorList>
            <person name="Nowell W R."/>
        </authorList>
    </citation>
    <scope>NUCLEOTIDE SEQUENCE</scope>
</reference>